<protein>
    <submittedName>
        <fullName evidence="1">45L</fullName>
    </submittedName>
</protein>
<dbReference type="PDBsum" id="6J9E"/>
<dbReference type="Proteomes" id="UP000001774">
    <property type="component" value="Segment"/>
</dbReference>
<dbReference type="PDBsum" id="6J9F"/>
<dbReference type="InterPro" id="IPR049541">
    <property type="entry name" value="P7-like"/>
</dbReference>
<dbReference type="SMR" id="A0A9F2ICY0"/>
<keyword evidence="2" id="KW-1185">Reference proteome</keyword>
<dbReference type="GeneID" id="2648365"/>
<dbReference type="EMBL" id="AY299121">
    <property type="protein sequence ID" value="AAP58713.1"/>
    <property type="molecule type" value="Genomic_DNA"/>
</dbReference>
<sequence>MNEFTQISGYVNAFGSQRGSVLTVKVENDEGWTLVEEDFDRADYGSDPEFVAEVSSYLKRNGGIKDLTKVLTR</sequence>
<evidence type="ECO:0000313" key="1">
    <source>
        <dbReference type="EMBL" id="AAP58713.1"/>
    </source>
</evidence>
<name>A0A9F2ICY0_9CAUD</name>
<reference evidence="1 2" key="1">
    <citation type="journal article" date="2003" name="J. Mol. Biol.">
        <title>Genome of Xanthomonas oryzae bacteriophage Xp10: an odd T-odd phage.</title>
        <authorList>
            <person name="Yuzenkova J."/>
            <person name="Nechaev S."/>
            <person name="Berlin J."/>
            <person name="Rogulja D."/>
            <person name="Kuznedelov K."/>
            <person name="Inman R."/>
            <person name="Mushegian A."/>
            <person name="Severinov K."/>
        </authorList>
    </citation>
    <scope>NUCLEOTIDE SEQUENCE</scope>
</reference>
<proteinExistence type="predicted"/>
<dbReference type="PDBsum" id="2MC5"/>
<dbReference type="KEGG" id="vg:2648365"/>
<evidence type="ECO:0000313" key="2">
    <source>
        <dbReference type="Proteomes" id="UP000001774"/>
    </source>
</evidence>
<dbReference type="Gene3D" id="3.30.160.560">
    <property type="match status" value="1"/>
</dbReference>
<organism evidence="1 2">
    <name type="scientific">Xanthomonas phage Xp10</name>
    <dbReference type="NCBI Taxonomy" id="2907956"/>
    <lineage>
        <taxon>Viruses</taxon>
        <taxon>Duplodnaviria</taxon>
        <taxon>Heunggongvirae</taxon>
        <taxon>Uroviricota</taxon>
        <taxon>Caudoviricetes</taxon>
        <taxon>Xipdecavirus</taxon>
        <taxon>Xipdecavirus Xp10</taxon>
    </lineage>
</organism>
<accession>A0A9F2ICY0</accession>
<dbReference type="Pfam" id="PF20800">
    <property type="entry name" value="Xp10_P7"/>
    <property type="match status" value="1"/>
</dbReference>
<dbReference type="RefSeq" id="NP_858993.1">
    <property type="nucleotide sequence ID" value="NC_004902.1"/>
</dbReference>
<dbReference type="PDBsum" id="2MC6"/>